<dbReference type="InterPro" id="IPR045339">
    <property type="entry name" value="DUF6534"/>
</dbReference>
<dbReference type="Proteomes" id="UP000001194">
    <property type="component" value="Unassembled WGS sequence"/>
</dbReference>
<evidence type="ECO:0000313" key="3">
    <source>
        <dbReference type="EMBL" id="EDR11054.1"/>
    </source>
</evidence>
<dbReference type="HOGENOM" id="CLU_046025_2_1_1"/>
<keyword evidence="1" id="KW-0812">Transmembrane</keyword>
<feature type="transmembrane region" description="Helical" evidence="1">
    <location>
        <begin position="139"/>
        <end position="164"/>
    </location>
</feature>
<keyword evidence="4" id="KW-1185">Reference proteome</keyword>
<dbReference type="KEGG" id="lbc:LACBIDRAFT_315353"/>
<dbReference type="RefSeq" id="XP_001878355.1">
    <property type="nucleotide sequence ID" value="XM_001878320.1"/>
</dbReference>
<evidence type="ECO:0000256" key="1">
    <source>
        <dbReference type="SAM" id="Phobius"/>
    </source>
</evidence>
<sequence length="325" mass="35952">MSAAGTDINKAAPLFIGCIISWFLSGSLMVQTYDYFCDDHLEGDMIGIKLAVGLAFILDMARSMSVTSAGWERLVSGWGDPTSFSRISIFAAMTVPLTGLESCVVQTFFAWRIWNLRRGSKVGRFVPCIISSVRGLHGFLFFVLRVCVQVALVQFAAAVVHGICCYQSDNFNIGKEWLKLSTEIWLSGSFLCDCIIVMTMIILLVQAKLESSFVLTRRLIDRLIIVTLETGAITVVVILVQLGIYIKYPEDALQHVAVMYILGGLYANVLLAVLNGRKRARRLVALTHHSLSLHFAEHIPSRFSSATLQEALMSDTIMRSSQVSV</sequence>
<gene>
    <name evidence="3" type="ORF">LACBIDRAFT_315353</name>
</gene>
<feature type="transmembrane region" description="Helical" evidence="1">
    <location>
        <begin position="12"/>
        <end position="36"/>
    </location>
</feature>
<feature type="transmembrane region" description="Helical" evidence="1">
    <location>
        <begin position="87"/>
        <end position="111"/>
    </location>
</feature>
<dbReference type="STRING" id="486041.B0D272"/>
<keyword evidence="1" id="KW-1133">Transmembrane helix</keyword>
<feature type="transmembrane region" description="Helical" evidence="1">
    <location>
        <begin position="226"/>
        <end position="246"/>
    </location>
</feature>
<accession>B0D272</accession>
<keyword evidence="1" id="KW-0472">Membrane</keyword>
<protein>
    <submittedName>
        <fullName evidence="3">Predicted protein</fullName>
    </submittedName>
</protein>
<dbReference type="AlphaFoldDB" id="B0D272"/>
<proteinExistence type="predicted"/>
<dbReference type="PANTHER" id="PTHR40465:SF1">
    <property type="entry name" value="DUF6534 DOMAIN-CONTAINING PROTEIN"/>
    <property type="match status" value="1"/>
</dbReference>
<dbReference type="PANTHER" id="PTHR40465">
    <property type="entry name" value="CHROMOSOME 1, WHOLE GENOME SHOTGUN SEQUENCE"/>
    <property type="match status" value="1"/>
</dbReference>
<organism evidence="4">
    <name type="scientific">Laccaria bicolor (strain S238N-H82 / ATCC MYA-4686)</name>
    <name type="common">Bicoloured deceiver</name>
    <name type="synonym">Laccaria laccata var. bicolor</name>
    <dbReference type="NCBI Taxonomy" id="486041"/>
    <lineage>
        <taxon>Eukaryota</taxon>
        <taxon>Fungi</taxon>
        <taxon>Dikarya</taxon>
        <taxon>Basidiomycota</taxon>
        <taxon>Agaricomycotina</taxon>
        <taxon>Agaricomycetes</taxon>
        <taxon>Agaricomycetidae</taxon>
        <taxon>Agaricales</taxon>
        <taxon>Agaricineae</taxon>
        <taxon>Hydnangiaceae</taxon>
        <taxon>Laccaria</taxon>
    </lineage>
</organism>
<dbReference type="OrthoDB" id="3262409at2759"/>
<name>B0D272_LACBS</name>
<dbReference type="InParanoid" id="B0D272"/>
<feature type="transmembrane region" description="Helical" evidence="1">
    <location>
        <begin position="252"/>
        <end position="274"/>
    </location>
</feature>
<evidence type="ECO:0000313" key="4">
    <source>
        <dbReference type="Proteomes" id="UP000001194"/>
    </source>
</evidence>
<feature type="domain" description="DUF6534" evidence="2">
    <location>
        <begin position="189"/>
        <end position="279"/>
    </location>
</feature>
<dbReference type="Pfam" id="PF20152">
    <property type="entry name" value="DUF6534"/>
    <property type="match status" value="1"/>
</dbReference>
<feature type="transmembrane region" description="Helical" evidence="1">
    <location>
        <begin position="184"/>
        <end position="205"/>
    </location>
</feature>
<dbReference type="EMBL" id="DS547096">
    <property type="protein sequence ID" value="EDR11054.1"/>
    <property type="molecule type" value="Genomic_DNA"/>
</dbReference>
<evidence type="ECO:0000259" key="2">
    <source>
        <dbReference type="Pfam" id="PF20152"/>
    </source>
</evidence>
<dbReference type="GeneID" id="6074065"/>
<reference evidence="3 4" key="1">
    <citation type="journal article" date="2008" name="Nature">
        <title>The genome of Laccaria bicolor provides insights into mycorrhizal symbiosis.</title>
        <authorList>
            <person name="Martin F."/>
            <person name="Aerts A."/>
            <person name="Ahren D."/>
            <person name="Brun A."/>
            <person name="Danchin E.G.J."/>
            <person name="Duchaussoy F."/>
            <person name="Gibon J."/>
            <person name="Kohler A."/>
            <person name="Lindquist E."/>
            <person name="Pereda V."/>
            <person name="Salamov A."/>
            <person name="Shapiro H.J."/>
            <person name="Wuyts J."/>
            <person name="Blaudez D."/>
            <person name="Buee M."/>
            <person name="Brokstein P."/>
            <person name="Canbaeck B."/>
            <person name="Cohen D."/>
            <person name="Courty P.E."/>
            <person name="Coutinho P.M."/>
            <person name="Delaruelle C."/>
            <person name="Detter J.C."/>
            <person name="Deveau A."/>
            <person name="DiFazio S."/>
            <person name="Duplessis S."/>
            <person name="Fraissinet-Tachet L."/>
            <person name="Lucic E."/>
            <person name="Frey-Klett P."/>
            <person name="Fourrey C."/>
            <person name="Feussner I."/>
            <person name="Gay G."/>
            <person name="Grimwood J."/>
            <person name="Hoegger P.J."/>
            <person name="Jain P."/>
            <person name="Kilaru S."/>
            <person name="Labbe J."/>
            <person name="Lin Y.C."/>
            <person name="Legue V."/>
            <person name="Le Tacon F."/>
            <person name="Marmeisse R."/>
            <person name="Melayah D."/>
            <person name="Montanini B."/>
            <person name="Muratet M."/>
            <person name="Nehls U."/>
            <person name="Niculita-Hirzel H."/>
            <person name="Oudot-Le Secq M.P."/>
            <person name="Peter M."/>
            <person name="Quesneville H."/>
            <person name="Rajashekar B."/>
            <person name="Reich M."/>
            <person name="Rouhier N."/>
            <person name="Schmutz J."/>
            <person name="Yin T."/>
            <person name="Chalot M."/>
            <person name="Henrissat B."/>
            <person name="Kuees U."/>
            <person name="Lucas S."/>
            <person name="Van de Peer Y."/>
            <person name="Podila G.K."/>
            <person name="Polle A."/>
            <person name="Pukkila P.J."/>
            <person name="Richardson P.M."/>
            <person name="Rouze P."/>
            <person name="Sanders I.R."/>
            <person name="Stajich J.E."/>
            <person name="Tunlid A."/>
            <person name="Tuskan G."/>
            <person name="Grigoriev I.V."/>
        </authorList>
    </citation>
    <scope>NUCLEOTIDE SEQUENCE [LARGE SCALE GENOMIC DNA]</scope>
    <source>
        <strain evidence="4">S238N-H82 / ATCC MYA-4686</strain>
    </source>
</reference>